<keyword evidence="4" id="KW-1185">Reference proteome</keyword>
<organism evidence="3 4">
    <name type="scientific">Mycolicibacterium wolinskyi</name>
    <dbReference type="NCBI Taxonomy" id="59750"/>
    <lineage>
        <taxon>Bacteria</taxon>
        <taxon>Bacillati</taxon>
        <taxon>Actinomycetota</taxon>
        <taxon>Actinomycetes</taxon>
        <taxon>Mycobacteriales</taxon>
        <taxon>Mycobacteriaceae</taxon>
        <taxon>Mycolicibacterium</taxon>
    </lineage>
</organism>
<keyword evidence="1" id="KW-0472">Membrane</keyword>
<name>A0A132PHA8_9MYCO</name>
<dbReference type="PATRIC" id="fig|59750.3.peg.2214"/>
<dbReference type="EMBL" id="LGTW01000018">
    <property type="protein sequence ID" value="KWX21725.1"/>
    <property type="molecule type" value="Genomic_DNA"/>
</dbReference>
<feature type="domain" description="VWFA" evidence="2">
    <location>
        <begin position="81"/>
        <end position="177"/>
    </location>
</feature>
<dbReference type="SUPFAM" id="SSF53300">
    <property type="entry name" value="vWA-like"/>
    <property type="match status" value="1"/>
</dbReference>
<gene>
    <name evidence="3" type="ORF">AFM11_24275</name>
</gene>
<feature type="transmembrane region" description="Helical" evidence="1">
    <location>
        <begin position="39"/>
        <end position="58"/>
    </location>
</feature>
<accession>A0A132PHA8</accession>
<dbReference type="Pfam" id="PF13519">
    <property type="entry name" value="VWA_2"/>
    <property type="match status" value="1"/>
</dbReference>
<dbReference type="Proteomes" id="UP000070612">
    <property type="component" value="Unassembled WGS sequence"/>
</dbReference>
<proteinExistence type="predicted"/>
<dbReference type="Gene3D" id="3.40.50.410">
    <property type="entry name" value="von Willebrand factor, type A domain"/>
    <property type="match status" value="1"/>
</dbReference>
<reference evidence="3 4" key="1">
    <citation type="submission" date="2015-07" db="EMBL/GenBank/DDBJ databases">
        <title>A draft genome sequence of Mycobacterium wolinskyi.</title>
        <authorList>
            <person name="de Man T.J."/>
            <person name="Perry K.A."/>
            <person name="Coulliette A.D."/>
            <person name="Jensen B."/>
            <person name="Toney N.C."/>
            <person name="Limbago B.M."/>
            <person name="Noble-Wang J."/>
        </authorList>
    </citation>
    <scope>NUCLEOTIDE SEQUENCE [LARGE SCALE GENOMIC DNA]</scope>
    <source>
        <strain evidence="3 4">CDC_01</strain>
    </source>
</reference>
<evidence type="ECO:0000313" key="3">
    <source>
        <dbReference type="EMBL" id="KWX21725.1"/>
    </source>
</evidence>
<dbReference type="RefSeq" id="WP_067853902.1">
    <property type="nucleotide sequence ID" value="NZ_LGTW01000018.1"/>
</dbReference>
<dbReference type="InterPro" id="IPR036465">
    <property type="entry name" value="vWFA_dom_sf"/>
</dbReference>
<protein>
    <recommendedName>
        <fullName evidence="2">VWFA domain-containing protein</fullName>
    </recommendedName>
</protein>
<evidence type="ECO:0000259" key="2">
    <source>
        <dbReference type="Pfam" id="PF13519"/>
    </source>
</evidence>
<sequence>MTLQPVLPPLLLAAVAVLVVVARVVVLRRRPDSERTRTVMWRWAGMTAAGLLLLLAAARPTIGSDEQAAARAAGDREPNVFVVLDRSADMSVRDVDGRTRMAAAHDDIAALIDRYPDARFSVLGFTSRPSVDWPLSADTWSLRPLLAAMTPEAAPDELTNVGAAGTVLRYQLISARQQFPRAQNLVFYLGAGAVGSEAPQRRFELPENAVDGGAVLNYGRTEVAALPGVADQIGVPYVLRSDTAPLAEVLPDDEGTTRAADATTVAARLELYWIFAGLAAILILTELYLTLREFRRIRPVDVGALP</sequence>
<keyword evidence="1" id="KW-1133">Transmembrane helix</keyword>
<dbReference type="AlphaFoldDB" id="A0A132PHA8"/>
<keyword evidence="1" id="KW-0812">Transmembrane</keyword>
<dbReference type="InterPro" id="IPR002035">
    <property type="entry name" value="VWF_A"/>
</dbReference>
<evidence type="ECO:0000256" key="1">
    <source>
        <dbReference type="SAM" id="Phobius"/>
    </source>
</evidence>
<feature type="transmembrane region" description="Helical" evidence="1">
    <location>
        <begin position="271"/>
        <end position="289"/>
    </location>
</feature>
<comment type="caution">
    <text evidence="3">The sequence shown here is derived from an EMBL/GenBank/DDBJ whole genome shotgun (WGS) entry which is preliminary data.</text>
</comment>
<evidence type="ECO:0000313" key="4">
    <source>
        <dbReference type="Proteomes" id="UP000070612"/>
    </source>
</evidence>
<dbReference type="STRING" id="59750.AWC31_23840"/>
<feature type="transmembrane region" description="Helical" evidence="1">
    <location>
        <begin position="6"/>
        <end position="27"/>
    </location>
</feature>